<dbReference type="InterPro" id="IPR019734">
    <property type="entry name" value="TPR_rpt"/>
</dbReference>
<dbReference type="SMART" id="SM00028">
    <property type="entry name" value="TPR"/>
    <property type="match status" value="3"/>
</dbReference>
<dbReference type="PROSITE" id="PS50005">
    <property type="entry name" value="TPR"/>
    <property type="match status" value="1"/>
</dbReference>
<protein>
    <submittedName>
        <fullName evidence="7">Tetratricopeptide repeat-containing protein</fullName>
    </submittedName>
</protein>
<reference evidence="7 8" key="1">
    <citation type="submission" date="2017-09" db="EMBL/GenBank/DDBJ databases">
        <title>Genome sequencing of Besnoitia besnoiti strain Bb-Ger1.</title>
        <authorList>
            <person name="Schares G."/>
            <person name="Venepally P."/>
            <person name="Lorenzi H.A."/>
        </authorList>
    </citation>
    <scope>NUCLEOTIDE SEQUENCE [LARGE SCALE GENOMIC DNA]</scope>
    <source>
        <strain evidence="7 8">Bb-Ger1</strain>
    </source>
</reference>
<evidence type="ECO:0000256" key="3">
    <source>
        <dbReference type="PROSITE-ProRule" id="PRU00339"/>
    </source>
</evidence>
<keyword evidence="4" id="KW-0175">Coiled coil</keyword>
<dbReference type="Proteomes" id="UP000224006">
    <property type="component" value="Chromosome VIII"/>
</dbReference>
<dbReference type="InterPro" id="IPR039663">
    <property type="entry name" value="AIP/AIPL1/TTC9"/>
</dbReference>
<dbReference type="KEGG" id="bbes:BESB_083160"/>
<keyword evidence="6" id="KW-0472">Membrane</keyword>
<feature type="repeat" description="TPR" evidence="3">
    <location>
        <begin position="211"/>
        <end position="244"/>
    </location>
</feature>
<dbReference type="GeneID" id="40313242"/>
<dbReference type="InterPro" id="IPR011990">
    <property type="entry name" value="TPR-like_helical_dom_sf"/>
</dbReference>
<feature type="compositionally biased region" description="Basic and acidic residues" evidence="5">
    <location>
        <begin position="72"/>
        <end position="93"/>
    </location>
</feature>
<accession>A0A2A9MBX0</accession>
<dbReference type="Gene3D" id="1.25.40.10">
    <property type="entry name" value="Tetratricopeptide repeat domain"/>
    <property type="match status" value="1"/>
</dbReference>
<dbReference type="VEuPathDB" id="ToxoDB:BESB_083160"/>
<feature type="coiled-coil region" evidence="4">
    <location>
        <begin position="546"/>
        <end position="581"/>
    </location>
</feature>
<dbReference type="EMBL" id="NWUJ01000009">
    <property type="protein sequence ID" value="PFH33117.1"/>
    <property type="molecule type" value="Genomic_DNA"/>
</dbReference>
<feature type="compositionally biased region" description="Basic and acidic residues" evidence="5">
    <location>
        <begin position="371"/>
        <end position="380"/>
    </location>
</feature>
<evidence type="ECO:0000256" key="5">
    <source>
        <dbReference type="SAM" id="MobiDB-lite"/>
    </source>
</evidence>
<evidence type="ECO:0000256" key="1">
    <source>
        <dbReference type="ARBA" id="ARBA00022737"/>
    </source>
</evidence>
<feature type="compositionally biased region" description="Low complexity" evidence="5">
    <location>
        <begin position="486"/>
        <end position="497"/>
    </location>
</feature>
<feature type="transmembrane region" description="Helical" evidence="6">
    <location>
        <begin position="727"/>
        <end position="752"/>
    </location>
</feature>
<evidence type="ECO:0000256" key="6">
    <source>
        <dbReference type="SAM" id="Phobius"/>
    </source>
</evidence>
<feature type="region of interest" description="Disordered" evidence="5">
    <location>
        <begin position="758"/>
        <end position="878"/>
    </location>
</feature>
<dbReference type="PANTHER" id="PTHR11242:SF0">
    <property type="entry name" value="TPR_REGION DOMAIN-CONTAINING PROTEIN"/>
    <property type="match status" value="1"/>
</dbReference>
<dbReference type="PANTHER" id="PTHR11242">
    <property type="entry name" value="ARYL HYDROCARBON RECEPTOR INTERACTING PROTEIN RELATED"/>
    <property type="match status" value="1"/>
</dbReference>
<gene>
    <name evidence="7" type="ORF">BESB_083160</name>
</gene>
<keyword evidence="8" id="KW-1185">Reference proteome</keyword>
<feature type="region of interest" description="Disordered" evidence="5">
    <location>
        <begin position="582"/>
        <end position="631"/>
    </location>
</feature>
<keyword evidence="2 3" id="KW-0802">TPR repeat</keyword>
<proteinExistence type="predicted"/>
<feature type="region of interest" description="Disordered" evidence="5">
    <location>
        <begin position="697"/>
        <end position="721"/>
    </location>
</feature>
<keyword evidence="1" id="KW-0677">Repeat</keyword>
<dbReference type="SUPFAM" id="SSF48452">
    <property type="entry name" value="TPR-like"/>
    <property type="match status" value="1"/>
</dbReference>
<dbReference type="RefSeq" id="XP_029217126.1">
    <property type="nucleotide sequence ID" value="XM_029366666.1"/>
</dbReference>
<feature type="compositionally biased region" description="Low complexity" evidence="5">
    <location>
        <begin position="354"/>
        <end position="370"/>
    </location>
</feature>
<feature type="compositionally biased region" description="Low complexity" evidence="5">
    <location>
        <begin position="589"/>
        <end position="603"/>
    </location>
</feature>
<evidence type="ECO:0000256" key="2">
    <source>
        <dbReference type="ARBA" id="ARBA00022803"/>
    </source>
</evidence>
<feature type="transmembrane region" description="Helical" evidence="6">
    <location>
        <begin position="640"/>
        <end position="665"/>
    </location>
</feature>
<feature type="compositionally biased region" description="Basic and acidic residues" evidence="5">
    <location>
        <begin position="410"/>
        <end position="441"/>
    </location>
</feature>
<evidence type="ECO:0000313" key="8">
    <source>
        <dbReference type="Proteomes" id="UP000224006"/>
    </source>
</evidence>
<keyword evidence="6" id="KW-1133">Transmembrane helix</keyword>
<feature type="compositionally biased region" description="Polar residues" evidence="5">
    <location>
        <begin position="61"/>
        <end position="70"/>
    </location>
</feature>
<evidence type="ECO:0000313" key="7">
    <source>
        <dbReference type="EMBL" id="PFH33117.1"/>
    </source>
</evidence>
<name>A0A2A9MBX0_BESBE</name>
<feature type="region of interest" description="Disordered" evidence="5">
    <location>
        <begin position="272"/>
        <end position="517"/>
    </location>
</feature>
<dbReference type="AlphaFoldDB" id="A0A2A9MBX0"/>
<sequence length="878" mass="95391">MKKERGQTRSSEKALSFARRFLDDELERKRLQAEINAAEEEPVGLSASNRHETSAEAAKSSPLQVMSNTDYGKYERLSKKLDEEEERRRRQEEAQAAAAREMMQGCSHDHSKERQIYEKPTGEKIVAADRFRQEGNAAFREKNYGLAAVNYRKALLQFDYTFPDTDEEQKRMDSVKLPCHLNLAACKLQQQDFDEVYIQCRLALEMDPTNVKAHYRRGLAYLQQDHFVEAKEDLMKAHEQEPGNREVRDALLLLREKIQRYKRRSAKTYKAMLRSDEREETPKAVAASAASRGEPAELGAASKALSGNQEHSRKDSASHTPCSSCKAAPRDRDAAAQAEDRAPEETPSARSEASPGRSPKRSGSSCCAADSKSDAEEMPTRETSPPRGREDSGADQAARKGGGVRTPSGSKEDLSIGKRAEAEAGGRRSTERHALRGRCGETRQATKRGVASSGPAWVESGKGGDIAEESCLPASESASIVRETRSAGGASRSGTRSRPGEAFERPRQPETPREDLCRLQRSVSFEVASVEEADRRVVQAAQRLDARALLQQKKQVHERLLRLLKEKQQTLRKALERKIAEAGGDSDGRASSVASSPTVSSGRSSREDAFSDDELSPEGGRGEESSQPASIAESFGPVPVQVLCVIASAFLVAFVGFLIALAGGFSGRAGARSRPAEPPFASESFRADCDAGLCAQAGESAPREARARSPPPESGEKDAAQSALDSVANVAVVVAGGTTLLCLAVAALVFFLDSSRGGAKAGRRQGRRGAGSPRRRPNRPTESAGRGREHQDSDSEEEDAREWGGSGALLDYQEASGSEESDALEAAGTRESAESAHRQPAGLRGHVSPGNRGLGSRRRSVELHEDPTYDSVMRQWCS</sequence>
<keyword evidence="6" id="KW-0812">Transmembrane</keyword>
<organism evidence="7 8">
    <name type="scientific">Besnoitia besnoiti</name>
    <name type="common">Apicomplexan protozoan</name>
    <dbReference type="NCBI Taxonomy" id="94643"/>
    <lineage>
        <taxon>Eukaryota</taxon>
        <taxon>Sar</taxon>
        <taxon>Alveolata</taxon>
        <taxon>Apicomplexa</taxon>
        <taxon>Conoidasida</taxon>
        <taxon>Coccidia</taxon>
        <taxon>Eucoccidiorida</taxon>
        <taxon>Eimeriorina</taxon>
        <taxon>Sarcocystidae</taxon>
        <taxon>Besnoitia</taxon>
    </lineage>
</organism>
<feature type="compositionally biased region" description="Basic and acidic residues" evidence="5">
    <location>
        <begin position="328"/>
        <end position="344"/>
    </location>
</feature>
<feature type="region of interest" description="Disordered" evidence="5">
    <location>
        <begin position="36"/>
        <end position="97"/>
    </location>
</feature>
<feature type="compositionally biased region" description="Basic and acidic residues" evidence="5">
    <location>
        <begin position="273"/>
        <end position="282"/>
    </location>
</feature>
<feature type="compositionally biased region" description="Basic residues" evidence="5">
    <location>
        <begin position="761"/>
        <end position="778"/>
    </location>
</feature>
<feature type="compositionally biased region" description="Basic and acidic residues" evidence="5">
    <location>
        <begin position="498"/>
        <end position="517"/>
    </location>
</feature>
<dbReference type="STRING" id="94643.A0A2A9MBX0"/>
<dbReference type="OrthoDB" id="331292at2759"/>
<evidence type="ECO:0000256" key="4">
    <source>
        <dbReference type="SAM" id="Coils"/>
    </source>
</evidence>
<comment type="caution">
    <text evidence="7">The sequence shown here is derived from an EMBL/GenBank/DDBJ whole genome shotgun (WGS) entry which is preliminary data.</text>
</comment>